<evidence type="ECO:0000313" key="1">
    <source>
        <dbReference type="EMBL" id="EKC58591.1"/>
    </source>
</evidence>
<accession>K1TH98</accession>
<proteinExistence type="predicted"/>
<dbReference type="AlphaFoldDB" id="K1TH98"/>
<comment type="caution">
    <text evidence="1">The sequence shown here is derived from an EMBL/GenBank/DDBJ whole genome shotgun (WGS) entry which is preliminary data.</text>
</comment>
<dbReference type="EMBL" id="AJWY01009361">
    <property type="protein sequence ID" value="EKC58591.1"/>
    <property type="molecule type" value="Genomic_DNA"/>
</dbReference>
<sequence length="48" mass="5291">KIATQPHLLRGEGDYLYQYNYGNLAGDPRTAAMNPINALGTIESVLRN</sequence>
<organism evidence="1">
    <name type="scientific">human gut metagenome</name>
    <dbReference type="NCBI Taxonomy" id="408170"/>
    <lineage>
        <taxon>unclassified sequences</taxon>
        <taxon>metagenomes</taxon>
        <taxon>organismal metagenomes</taxon>
    </lineage>
</organism>
<protein>
    <submittedName>
        <fullName evidence="1">Uncharacterized protein</fullName>
    </submittedName>
</protein>
<feature type="non-terminal residue" evidence="1">
    <location>
        <position position="1"/>
    </location>
</feature>
<gene>
    <name evidence="1" type="ORF">LEA_13789</name>
</gene>
<reference evidence="1" key="1">
    <citation type="journal article" date="2013" name="Environ. Microbiol.">
        <title>Microbiota from the distal guts of lean and obese adolescents exhibit partial functional redundancy besides clear differences in community structure.</title>
        <authorList>
            <person name="Ferrer M."/>
            <person name="Ruiz A."/>
            <person name="Lanza F."/>
            <person name="Haange S.B."/>
            <person name="Oberbach A."/>
            <person name="Till H."/>
            <person name="Bargiela R."/>
            <person name="Campoy C."/>
            <person name="Segura M.T."/>
            <person name="Richter M."/>
            <person name="von Bergen M."/>
            <person name="Seifert J."/>
            <person name="Suarez A."/>
        </authorList>
    </citation>
    <scope>NUCLEOTIDE SEQUENCE</scope>
</reference>
<name>K1TH98_9ZZZZ</name>